<evidence type="ECO:0000313" key="11">
    <source>
        <dbReference type="Proteomes" id="UP000682195"/>
    </source>
</evidence>
<evidence type="ECO:0000256" key="8">
    <source>
        <dbReference type="SAM" id="Coils"/>
    </source>
</evidence>
<evidence type="ECO:0000256" key="3">
    <source>
        <dbReference type="ARBA" id="ARBA00022452"/>
    </source>
</evidence>
<feature type="signal peptide" evidence="9">
    <location>
        <begin position="1"/>
        <end position="21"/>
    </location>
</feature>
<organism evidence="10 11">
    <name type="scientific">Prevotella melaninogenica</name>
    <dbReference type="NCBI Taxonomy" id="28132"/>
    <lineage>
        <taxon>Bacteria</taxon>
        <taxon>Pseudomonadati</taxon>
        <taxon>Bacteroidota</taxon>
        <taxon>Bacteroidia</taxon>
        <taxon>Bacteroidales</taxon>
        <taxon>Prevotellaceae</taxon>
        <taxon>Prevotella</taxon>
    </lineage>
</organism>
<comment type="subcellular location">
    <subcellularLocation>
        <location evidence="1">Cell outer membrane</location>
        <topology evidence="1">Multi-pass membrane protein</topology>
    </subcellularLocation>
</comment>
<name>A0ABX7XPA7_9BACT</name>
<accession>A0ABX7XPA7</accession>
<evidence type="ECO:0000256" key="2">
    <source>
        <dbReference type="ARBA" id="ARBA00008163"/>
    </source>
</evidence>
<evidence type="ECO:0000256" key="4">
    <source>
        <dbReference type="ARBA" id="ARBA00022692"/>
    </source>
</evidence>
<feature type="chain" id="PRO_5046248254" description="Outer membrane protein transport protein, Ompp1/FadL/TodX family" evidence="9">
    <location>
        <begin position="22"/>
        <end position="561"/>
    </location>
</feature>
<comment type="similarity">
    <text evidence="2">Belongs to the OmpP1/FadL family.</text>
</comment>
<evidence type="ECO:0000256" key="6">
    <source>
        <dbReference type="ARBA" id="ARBA00023136"/>
    </source>
</evidence>
<evidence type="ECO:0000256" key="9">
    <source>
        <dbReference type="SAM" id="SignalP"/>
    </source>
</evidence>
<dbReference type="EMBL" id="CP072361">
    <property type="protein sequence ID" value="QUB75289.1"/>
    <property type="molecule type" value="Genomic_DNA"/>
</dbReference>
<keyword evidence="5 9" id="KW-0732">Signal</keyword>
<keyword evidence="7" id="KW-0998">Cell outer membrane</keyword>
<evidence type="ECO:0000313" key="10">
    <source>
        <dbReference type="EMBL" id="QUB75289.1"/>
    </source>
</evidence>
<keyword evidence="3" id="KW-1134">Transmembrane beta strand</keyword>
<keyword evidence="4" id="KW-0812">Transmembrane</keyword>
<evidence type="ECO:0000256" key="1">
    <source>
        <dbReference type="ARBA" id="ARBA00004571"/>
    </source>
</evidence>
<dbReference type="Proteomes" id="UP000682195">
    <property type="component" value="Chromosome 1"/>
</dbReference>
<dbReference type="InterPro" id="IPR005017">
    <property type="entry name" value="OMPP1/FadL/TodX"/>
</dbReference>
<reference evidence="10 11" key="1">
    <citation type="submission" date="2021-03" db="EMBL/GenBank/DDBJ databases">
        <title>Human Oral Microbial Genomes.</title>
        <authorList>
            <person name="Johnston C.D."/>
            <person name="Chen T."/>
            <person name="Dewhirst F.E."/>
        </authorList>
    </citation>
    <scope>NUCLEOTIDE SEQUENCE [LARGE SCALE GENOMIC DNA]</scope>
    <source>
        <strain evidence="10 11">F0054</strain>
    </source>
</reference>
<dbReference type="PANTHER" id="PTHR35093">
    <property type="entry name" value="OUTER MEMBRANE PROTEIN NMB0088-RELATED"/>
    <property type="match status" value="1"/>
</dbReference>
<feature type="coiled-coil region" evidence="8">
    <location>
        <begin position="255"/>
        <end position="282"/>
    </location>
</feature>
<proteinExistence type="inferred from homology"/>
<evidence type="ECO:0008006" key="12">
    <source>
        <dbReference type="Google" id="ProtNLM"/>
    </source>
</evidence>
<dbReference type="PANTHER" id="PTHR35093:SF8">
    <property type="entry name" value="OUTER MEMBRANE PROTEIN NMB0088-RELATED"/>
    <property type="match status" value="1"/>
</dbReference>
<sequence length="561" mass="61118">MKYQKTVLAAALLAMTTTTQAGGLLTNTNQNIAFNRNFARVGAIGIDGVYFNPAGVAFLDQGFHLSLNFQNVYQTREITSAFSVPAFANTPYEYPFKLNGGNPTDGSKTYIGKASVPILPSFQVAYNKDKWSFQAGFGLTGGGGKAAFNEGLPSFERSVSLLPALINQQLPTFSALLGQTETAATSYSMQSYMSGQQYNFGLQLGVAYKINENLSVFGGARFNYIYNRYEGNITNISANVGGNNQNLYDYFDSKVKALSEKASALQAQAVAAQTQAAALQAQANATTDPTAKAQLLAAAAQYAAGAQKASEGAKLVSAGADKLNSSKELVKDRYVEVSQRGWGVTPILGIDYRTGKWNFAARYEFTTKFNIENNTKRDDTKRYENGVNTPNDIPGILALGAQYEVLKNLRVMAGYNHYFDKDARMDNNKQRYLKHNTQEFLAGVEWDINPSVTVSAGGQRTLYGLGDGKYLTDLSFVTSSYSFGIGAKIKVAKNAHLNVAYFFTNYSNFKKEYNDAIVVGKEQVKQPDGSVTIQPKTIATQNSDIFTRTNKVLGVGLDIDF</sequence>
<dbReference type="RefSeq" id="WP_211807371.1">
    <property type="nucleotide sequence ID" value="NZ_CP072361.1"/>
</dbReference>
<gene>
    <name evidence="10" type="ORF">J5A58_07140</name>
</gene>
<evidence type="ECO:0000256" key="7">
    <source>
        <dbReference type="ARBA" id="ARBA00023237"/>
    </source>
</evidence>
<keyword evidence="6" id="KW-0472">Membrane</keyword>
<dbReference type="SUPFAM" id="SSF56935">
    <property type="entry name" value="Porins"/>
    <property type="match status" value="1"/>
</dbReference>
<keyword evidence="8" id="KW-0175">Coiled coil</keyword>
<protein>
    <recommendedName>
        <fullName evidence="12">Outer membrane protein transport protein, Ompp1/FadL/TodX family</fullName>
    </recommendedName>
</protein>
<evidence type="ECO:0000256" key="5">
    <source>
        <dbReference type="ARBA" id="ARBA00022729"/>
    </source>
</evidence>
<dbReference type="Gene3D" id="2.40.160.60">
    <property type="entry name" value="Outer membrane protein transport protein (OMPP1/FadL/TodX)"/>
    <property type="match status" value="1"/>
</dbReference>
<keyword evidence="11" id="KW-1185">Reference proteome</keyword>